<evidence type="ECO:0000256" key="4">
    <source>
        <dbReference type="ARBA" id="ARBA00022692"/>
    </source>
</evidence>
<dbReference type="RefSeq" id="WP_133796913.1">
    <property type="nucleotide sequence ID" value="NZ_SOCA01000009.1"/>
</dbReference>
<evidence type="ECO:0000256" key="3">
    <source>
        <dbReference type="ARBA" id="ARBA00022448"/>
    </source>
</evidence>
<dbReference type="GO" id="GO:0005886">
    <property type="term" value="C:plasma membrane"/>
    <property type="evidence" value="ECO:0007669"/>
    <property type="project" value="TreeGrafter"/>
</dbReference>
<comment type="caution">
    <text evidence="8">The sequence shown here is derived from an EMBL/GenBank/DDBJ whole genome shotgun (WGS) entry which is preliminary data.</text>
</comment>
<evidence type="ECO:0000313" key="8">
    <source>
        <dbReference type="EMBL" id="TDU66177.1"/>
    </source>
</evidence>
<protein>
    <submittedName>
        <fullName evidence="8">AGZA family xanthine/uracil permease-like MFS transporter</fullName>
    </submittedName>
</protein>
<dbReference type="InterPro" id="IPR045018">
    <property type="entry name" value="Azg-like"/>
</dbReference>
<dbReference type="PANTHER" id="PTHR43337:SF1">
    <property type="entry name" value="XANTHINE_URACIL PERMEASE C887.17-RELATED"/>
    <property type="match status" value="1"/>
</dbReference>
<keyword evidence="4 7" id="KW-0812">Transmembrane</keyword>
<evidence type="ECO:0000256" key="5">
    <source>
        <dbReference type="ARBA" id="ARBA00022989"/>
    </source>
</evidence>
<proteinExistence type="inferred from homology"/>
<dbReference type="InterPro" id="IPR006043">
    <property type="entry name" value="NCS2"/>
</dbReference>
<feature type="transmembrane region" description="Helical" evidence="7">
    <location>
        <begin position="437"/>
        <end position="455"/>
    </location>
</feature>
<keyword evidence="5 7" id="KW-1133">Transmembrane helix</keyword>
<feature type="transmembrane region" description="Helical" evidence="7">
    <location>
        <begin position="366"/>
        <end position="384"/>
    </location>
</feature>
<organism evidence="8 9">
    <name type="scientific">Prosthecobacter fusiformis</name>
    <dbReference type="NCBI Taxonomy" id="48464"/>
    <lineage>
        <taxon>Bacteria</taxon>
        <taxon>Pseudomonadati</taxon>
        <taxon>Verrucomicrobiota</taxon>
        <taxon>Verrucomicrobiia</taxon>
        <taxon>Verrucomicrobiales</taxon>
        <taxon>Verrucomicrobiaceae</taxon>
        <taxon>Prosthecobacter</taxon>
    </lineage>
</organism>
<evidence type="ECO:0000256" key="7">
    <source>
        <dbReference type="SAM" id="Phobius"/>
    </source>
</evidence>
<gene>
    <name evidence="8" type="ORF">EI77_03916</name>
</gene>
<keyword evidence="3" id="KW-0813">Transport</keyword>
<feature type="transmembrane region" description="Helical" evidence="7">
    <location>
        <begin position="50"/>
        <end position="68"/>
    </location>
</feature>
<name>A0A4R7RPJ9_9BACT</name>
<feature type="transmembrane region" description="Helical" evidence="7">
    <location>
        <begin position="21"/>
        <end position="44"/>
    </location>
</feature>
<feature type="transmembrane region" description="Helical" evidence="7">
    <location>
        <begin position="338"/>
        <end position="359"/>
    </location>
</feature>
<feature type="transmembrane region" description="Helical" evidence="7">
    <location>
        <begin position="101"/>
        <end position="121"/>
    </location>
</feature>
<reference evidence="8 9" key="1">
    <citation type="submission" date="2019-03" db="EMBL/GenBank/DDBJ databases">
        <title>Genomic Encyclopedia of Archaeal and Bacterial Type Strains, Phase II (KMG-II): from individual species to whole genera.</title>
        <authorList>
            <person name="Goeker M."/>
        </authorList>
    </citation>
    <scope>NUCLEOTIDE SEQUENCE [LARGE SCALE GENOMIC DNA]</scope>
    <source>
        <strain evidence="8 9">ATCC 25309</strain>
    </source>
</reference>
<evidence type="ECO:0000256" key="6">
    <source>
        <dbReference type="ARBA" id="ARBA00023136"/>
    </source>
</evidence>
<dbReference type="Pfam" id="PF00860">
    <property type="entry name" value="Xan_ur_permease"/>
    <property type="match status" value="1"/>
</dbReference>
<feature type="transmembrane region" description="Helical" evidence="7">
    <location>
        <begin position="396"/>
        <end position="425"/>
    </location>
</feature>
<comment type="similarity">
    <text evidence="2">Belongs to the nucleobase:cation symporter-2 (NCS2) (TC 2.A.40) family. Azg-like subfamily.</text>
</comment>
<keyword evidence="9" id="KW-1185">Reference proteome</keyword>
<feature type="transmembrane region" description="Helical" evidence="7">
    <location>
        <begin position="211"/>
        <end position="230"/>
    </location>
</feature>
<comment type="subcellular location">
    <subcellularLocation>
        <location evidence="1">Endomembrane system</location>
        <topology evidence="1">Multi-pass membrane protein</topology>
    </subcellularLocation>
</comment>
<dbReference type="GO" id="GO:0005345">
    <property type="term" value="F:purine nucleobase transmembrane transporter activity"/>
    <property type="evidence" value="ECO:0007669"/>
    <property type="project" value="TreeGrafter"/>
</dbReference>
<dbReference type="AlphaFoldDB" id="A0A4R7RPJ9"/>
<dbReference type="PANTHER" id="PTHR43337">
    <property type="entry name" value="XANTHINE/URACIL PERMEASE C887.17-RELATED"/>
    <property type="match status" value="1"/>
</dbReference>
<keyword evidence="6 7" id="KW-0472">Membrane</keyword>
<evidence type="ECO:0000256" key="1">
    <source>
        <dbReference type="ARBA" id="ARBA00004127"/>
    </source>
</evidence>
<dbReference type="Proteomes" id="UP000295662">
    <property type="component" value="Unassembled WGS sequence"/>
</dbReference>
<accession>A0A4R7RPJ9</accession>
<evidence type="ECO:0000256" key="2">
    <source>
        <dbReference type="ARBA" id="ARBA00005697"/>
    </source>
</evidence>
<dbReference type="GO" id="GO:0012505">
    <property type="term" value="C:endomembrane system"/>
    <property type="evidence" value="ECO:0007669"/>
    <property type="project" value="UniProtKB-SubCell"/>
</dbReference>
<feature type="transmembrane region" description="Helical" evidence="7">
    <location>
        <begin position="133"/>
        <end position="156"/>
    </location>
</feature>
<feature type="transmembrane region" description="Helical" evidence="7">
    <location>
        <begin position="262"/>
        <end position="284"/>
    </location>
</feature>
<feature type="transmembrane region" description="Helical" evidence="7">
    <location>
        <begin position="75"/>
        <end position="95"/>
    </location>
</feature>
<sequence>MQAFFKLHERGTTVRQELLGGVTTFITMAYIMVVNPAILAFVGIPSGPGTVATILTAVFGCLLMGLIANRPIAVAPYMGENAFIAFGLVALGIGWEQRLGAVFVSGALFLFITLLGIRGWLANAVPTGLKHSFAVGIGLFLAFIGLYETGIVTSFITGMPVQALATGAGELLAAPPVPVKIGNLRDPQVLLALFGFVLMTILMIRKVRGALLIGMVITGLIGGLCGFGHAPKGLAALPFIGDYDLTAIAFKLDILGILKLSFLPVLLTLFLMSFLDTLGTLTGLGAASDMLDEKGNFPQIEKPMLVDALTCMFSGLVGTSTSGAYIESATGIAEGARTGLAALVTAGLFALSLFFIPLIEPLQQLRFAYGPALIAVGVLMMSSVRRIDFDDLTEWVPAFATIVMMLFTYNIANGLTAGFVIHPVLKVAAGRGRELNAGMWVLAGLCAAYYTMGLVH</sequence>
<evidence type="ECO:0000313" key="9">
    <source>
        <dbReference type="Proteomes" id="UP000295662"/>
    </source>
</evidence>
<feature type="transmembrane region" description="Helical" evidence="7">
    <location>
        <begin position="305"/>
        <end position="326"/>
    </location>
</feature>
<dbReference type="EMBL" id="SOCA01000009">
    <property type="protein sequence ID" value="TDU66177.1"/>
    <property type="molecule type" value="Genomic_DNA"/>
</dbReference>
<dbReference type="OrthoDB" id="9808458at2"/>
<feature type="transmembrane region" description="Helical" evidence="7">
    <location>
        <begin position="187"/>
        <end position="204"/>
    </location>
</feature>